<evidence type="ECO:0000313" key="3">
    <source>
        <dbReference type="Proteomes" id="UP000290261"/>
    </source>
</evidence>
<evidence type="ECO:0000259" key="1">
    <source>
        <dbReference type="Pfam" id="PF14534"/>
    </source>
</evidence>
<organism evidence="2 3">
    <name type="scientific">Flagellimonas olearia</name>
    <dbReference type="NCBI Taxonomy" id="552546"/>
    <lineage>
        <taxon>Bacteria</taxon>
        <taxon>Pseudomonadati</taxon>
        <taxon>Bacteroidota</taxon>
        <taxon>Flavobacteriia</taxon>
        <taxon>Flavobacteriales</taxon>
        <taxon>Flavobacteriaceae</taxon>
        <taxon>Flagellimonas</taxon>
    </lineage>
</organism>
<dbReference type="AlphaFoldDB" id="A0A444VHF1"/>
<dbReference type="PROSITE" id="PS51257">
    <property type="entry name" value="PROKAR_LIPOPROTEIN"/>
    <property type="match status" value="1"/>
</dbReference>
<dbReference type="InterPro" id="IPR027843">
    <property type="entry name" value="DUF4440"/>
</dbReference>
<evidence type="ECO:0000313" key="2">
    <source>
        <dbReference type="EMBL" id="RYC50191.1"/>
    </source>
</evidence>
<dbReference type="SUPFAM" id="SSF54427">
    <property type="entry name" value="NTF2-like"/>
    <property type="match status" value="1"/>
</dbReference>
<proteinExistence type="predicted"/>
<dbReference type="Proteomes" id="UP000290261">
    <property type="component" value="Unassembled WGS sequence"/>
</dbReference>
<dbReference type="RefSeq" id="WP_129656198.1">
    <property type="nucleotide sequence ID" value="NZ_ML142916.1"/>
</dbReference>
<dbReference type="InterPro" id="IPR011944">
    <property type="entry name" value="Steroid_delta5-4_isomerase"/>
</dbReference>
<dbReference type="Pfam" id="PF14534">
    <property type="entry name" value="DUF4440"/>
    <property type="match status" value="1"/>
</dbReference>
<dbReference type="InterPro" id="IPR032710">
    <property type="entry name" value="NTF2-like_dom_sf"/>
</dbReference>
<feature type="domain" description="DUF4440" evidence="1">
    <location>
        <begin position="37"/>
        <end position="150"/>
    </location>
</feature>
<keyword evidence="3" id="KW-1185">Reference proteome</keyword>
<name>A0A444VHF1_9FLAO</name>
<dbReference type="NCBIfam" id="TIGR02246">
    <property type="entry name" value="SgcJ/EcaC family oxidoreductase"/>
    <property type="match status" value="1"/>
</dbReference>
<protein>
    <recommendedName>
        <fullName evidence="1">DUF4440 domain-containing protein</fullName>
    </recommendedName>
</protein>
<gene>
    <name evidence="2" type="ORF">DN53_06855</name>
</gene>
<reference evidence="2 3" key="1">
    <citation type="submission" date="2014-04" db="EMBL/GenBank/DDBJ databases">
        <title>Whole genome of Muricauda olearia.</title>
        <authorList>
            <person name="Zhang X.-H."/>
            <person name="Tang K."/>
        </authorList>
    </citation>
    <scope>NUCLEOTIDE SEQUENCE [LARGE SCALE GENOMIC DNA]</scope>
    <source>
        <strain evidence="2 3">Th120</strain>
    </source>
</reference>
<dbReference type="EMBL" id="JJMP01000012">
    <property type="protein sequence ID" value="RYC50191.1"/>
    <property type="molecule type" value="Genomic_DNA"/>
</dbReference>
<comment type="caution">
    <text evidence="2">The sequence shown here is derived from an EMBL/GenBank/DDBJ whole genome shotgun (WGS) entry which is preliminary data.</text>
</comment>
<sequence length="172" mass="19764">MKCVGLSFAVLGLFIGCNTQKPETPVDHDQAKMLINESIEAWDKAWETKDLELSLKYYADDTDWTNAFGDRVQSKAELRQLLETIFGLDFVMAGKNDYGENEVTFLSDSIATARSLNIRKNQEWPDGSQMDDRHINHLRVYENKGGEWLIINHMISQAWPKRQPRDTVPNTD</sequence>
<dbReference type="Gene3D" id="3.10.450.50">
    <property type="match status" value="1"/>
</dbReference>
<accession>A0A444VHF1</accession>